<sequence>MKKLCMLLCCITLLAGCVSREQAISDKAGGKSQKQSASNEALQLKRWSFRSLNQGDGNEQGFYRIKTIDNGGGNLYSNILYTDYENKKEIFLCDKPECRHNDTSCTSYYAGLDMITQLIVQQDHVYLIANEDSVVNEKNETVTVPARILQMDLDGKNRKELCQLPSGYGFSYEDWAVAGDVLYVPVEKTENVSTEEGEMSSAVQVVREKKLYAIQLSSGEQKVVADMKNKSILGCMGRNLIVNAYRYKEDPEELLDKGDFAGYDRASQQAEIAYERVNVDSGRVEKSFHTDADTLGVFVNDSIYYTDTGGMLKQLNMKDGKVYARKQLDTSSASLMFGENDYLFLYLGEKEYIYSLKDDSLKPATLQMSDTQEPIRLLGESRDMYYVIYDQVGEVKKTWAGTDQYEASSYAYGLIKKKDYWNNKADYIPVDVIVKGE</sequence>
<dbReference type="EMBL" id="JQIF01000051">
    <property type="protein sequence ID" value="KGJ52855.1"/>
    <property type="molecule type" value="Genomic_DNA"/>
</dbReference>
<protein>
    <recommendedName>
        <fullName evidence="4">DUF5050 domain-containing protein</fullName>
    </recommendedName>
</protein>
<dbReference type="RefSeq" id="WP_044905722.1">
    <property type="nucleotide sequence ID" value="NZ_JQIF01000051.1"/>
</dbReference>
<comment type="caution">
    <text evidence="2">The sequence shown here is derived from an EMBL/GenBank/DDBJ whole genome shotgun (WGS) entry which is preliminary data.</text>
</comment>
<dbReference type="AlphaFoldDB" id="A0A099I599"/>
<dbReference type="Proteomes" id="UP000030008">
    <property type="component" value="Unassembled WGS sequence"/>
</dbReference>
<evidence type="ECO:0000256" key="1">
    <source>
        <dbReference type="SAM" id="SignalP"/>
    </source>
</evidence>
<gene>
    <name evidence="2" type="ORF">CIAN88_12350</name>
</gene>
<name>A0A099I599_CLOIN</name>
<feature type="signal peptide" evidence="1">
    <location>
        <begin position="1"/>
        <end position="20"/>
    </location>
</feature>
<evidence type="ECO:0000313" key="2">
    <source>
        <dbReference type="EMBL" id="KGJ52855.1"/>
    </source>
</evidence>
<keyword evidence="1" id="KW-0732">Signal</keyword>
<feature type="chain" id="PRO_5039648940" description="DUF5050 domain-containing protein" evidence="1">
    <location>
        <begin position="21"/>
        <end position="437"/>
    </location>
</feature>
<accession>A0A099I599</accession>
<dbReference type="PROSITE" id="PS51257">
    <property type="entry name" value="PROKAR_LIPOPROTEIN"/>
    <property type="match status" value="1"/>
</dbReference>
<evidence type="ECO:0008006" key="4">
    <source>
        <dbReference type="Google" id="ProtNLM"/>
    </source>
</evidence>
<organism evidence="2 3">
    <name type="scientific">Clostridium innocuum</name>
    <dbReference type="NCBI Taxonomy" id="1522"/>
    <lineage>
        <taxon>Bacteria</taxon>
        <taxon>Bacillati</taxon>
        <taxon>Bacillota</taxon>
        <taxon>Clostridia</taxon>
        <taxon>Eubacteriales</taxon>
        <taxon>Clostridiaceae</taxon>
        <taxon>Clostridium</taxon>
    </lineage>
</organism>
<reference evidence="2 3" key="1">
    <citation type="submission" date="2014-08" db="EMBL/GenBank/DDBJ databases">
        <title>Clostridium innocuum, an unnegligible vancomycin-resistant pathogen causing extra-intestinal infections.</title>
        <authorList>
            <person name="Feng Y."/>
            <person name="Chiu C.-H."/>
        </authorList>
    </citation>
    <scope>NUCLEOTIDE SEQUENCE [LARGE SCALE GENOMIC DNA]</scope>
    <source>
        <strain evidence="2 3">AN88</strain>
    </source>
</reference>
<evidence type="ECO:0000313" key="3">
    <source>
        <dbReference type="Proteomes" id="UP000030008"/>
    </source>
</evidence>
<proteinExistence type="predicted"/>